<dbReference type="InterPro" id="IPR000292">
    <property type="entry name" value="For/NO2_transpt"/>
</dbReference>
<organism evidence="7 8">
    <name type="scientific">Aliiruegeria lutimaris</name>
    <dbReference type="NCBI Taxonomy" id="571298"/>
    <lineage>
        <taxon>Bacteria</taxon>
        <taxon>Pseudomonadati</taxon>
        <taxon>Pseudomonadota</taxon>
        <taxon>Alphaproteobacteria</taxon>
        <taxon>Rhodobacterales</taxon>
        <taxon>Roseobacteraceae</taxon>
        <taxon>Aliiruegeria</taxon>
    </lineage>
</organism>
<dbReference type="Gene3D" id="1.20.1080.10">
    <property type="entry name" value="Glycerol uptake facilitator protein"/>
    <property type="match status" value="1"/>
</dbReference>
<dbReference type="PANTHER" id="PTHR30520:SF6">
    <property type="entry name" value="FORMATE_NITRATE FAMILY TRANSPORTER (EUROFUNG)"/>
    <property type="match status" value="1"/>
</dbReference>
<dbReference type="Pfam" id="PF01226">
    <property type="entry name" value="Form_Nir_trans"/>
    <property type="match status" value="1"/>
</dbReference>
<evidence type="ECO:0000256" key="4">
    <source>
        <dbReference type="ARBA" id="ARBA00023136"/>
    </source>
</evidence>
<feature type="transmembrane region" description="Helical" evidence="6">
    <location>
        <begin position="36"/>
        <end position="58"/>
    </location>
</feature>
<dbReference type="STRING" id="571298.SAMN04488026_105625"/>
<dbReference type="InterPro" id="IPR023271">
    <property type="entry name" value="Aquaporin-like"/>
</dbReference>
<protein>
    <submittedName>
        <fullName evidence="7">Formate transporter</fullName>
    </submittedName>
</protein>
<evidence type="ECO:0000256" key="2">
    <source>
        <dbReference type="ARBA" id="ARBA00022692"/>
    </source>
</evidence>
<evidence type="ECO:0000313" key="8">
    <source>
        <dbReference type="Proteomes" id="UP000199382"/>
    </source>
</evidence>
<feature type="transmembrane region" description="Helical" evidence="6">
    <location>
        <begin position="167"/>
        <end position="188"/>
    </location>
</feature>
<comment type="similarity">
    <text evidence="5">Belongs to the FNT transporter (TC 1.A.16) family.</text>
</comment>
<evidence type="ECO:0000256" key="6">
    <source>
        <dbReference type="SAM" id="Phobius"/>
    </source>
</evidence>
<dbReference type="PANTHER" id="PTHR30520">
    <property type="entry name" value="FORMATE TRANSPORTER-RELATED"/>
    <property type="match status" value="1"/>
</dbReference>
<sequence>MSAPATPTRQHLAAYEVLPAMKREAEFYLDLGPLQILILAMMGGAFVTFGALFSLLLSTGVTASGPQLLLQGLGFSTGFFMIILSRAALFTEANVILPASFLQMSWGEISSKAFQFWGIAWIGNMLGALIVGQVIAFAQVYPDYVHEALASVVSKKMAYMEDGSATAWTRIVASGMLGNALIGMAAFFAAMGNTLFGKFVPIFLVVSLFVAGNLQHSPANMGYFSLSMATGGGPGWSDAFLWNVIPAGIGNILGGSLLVALPFWFAFRHRLK</sequence>
<dbReference type="Proteomes" id="UP000199382">
    <property type="component" value="Unassembled WGS sequence"/>
</dbReference>
<dbReference type="OrthoDB" id="261587at2"/>
<feature type="transmembrane region" description="Helical" evidence="6">
    <location>
        <begin position="195"/>
        <end position="214"/>
    </location>
</feature>
<evidence type="ECO:0000313" key="7">
    <source>
        <dbReference type="EMBL" id="SDK85366.1"/>
    </source>
</evidence>
<dbReference type="AlphaFoldDB" id="A0A1G9FAG9"/>
<keyword evidence="2 6" id="KW-0812">Transmembrane</keyword>
<dbReference type="RefSeq" id="WP_068316613.1">
    <property type="nucleotide sequence ID" value="NZ_FNEK01000056.1"/>
</dbReference>
<reference evidence="7 8" key="1">
    <citation type="submission" date="2016-10" db="EMBL/GenBank/DDBJ databases">
        <authorList>
            <person name="de Groot N.N."/>
        </authorList>
    </citation>
    <scope>NUCLEOTIDE SEQUENCE [LARGE SCALE GENOMIC DNA]</scope>
    <source>
        <strain evidence="7 8">DSM 25294</strain>
    </source>
</reference>
<evidence type="ECO:0000256" key="5">
    <source>
        <dbReference type="ARBA" id="ARBA00049660"/>
    </source>
</evidence>
<comment type="subcellular location">
    <subcellularLocation>
        <location evidence="1">Membrane</location>
        <topology evidence="1">Multi-pass membrane protein</topology>
    </subcellularLocation>
</comment>
<proteinExistence type="inferred from homology"/>
<feature type="transmembrane region" description="Helical" evidence="6">
    <location>
        <begin position="240"/>
        <end position="267"/>
    </location>
</feature>
<evidence type="ECO:0000256" key="3">
    <source>
        <dbReference type="ARBA" id="ARBA00022989"/>
    </source>
</evidence>
<gene>
    <name evidence="7" type="ORF">SAMN04488026_105625</name>
</gene>
<keyword evidence="3 6" id="KW-1133">Transmembrane helix</keyword>
<name>A0A1G9FAG9_9RHOB</name>
<accession>A0A1G9FAG9</accession>
<keyword evidence="4 6" id="KW-0472">Membrane</keyword>
<keyword evidence="8" id="KW-1185">Reference proteome</keyword>
<dbReference type="GO" id="GO:0015499">
    <property type="term" value="F:formate transmembrane transporter activity"/>
    <property type="evidence" value="ECO:0007669"/>
    <property type="project" value="TreeGrafter"/>
</dbReference>
<evidence type="ECO:0000256" key="1">
    <source>
        <dbReference type="ARBA" id="ARBA00004141"/>
    </source>
</evidence>
<feature type="transmembrane region" description="Helical" evidence="6">
    <location>
        <begin position="114"/>
        <end position="141"/>
    </location>
</feature>
<feature type="transmembrane region" description="Helical" evidence="6">
    <location>
        <begin position="78"/>
        <end position="102"/>
    </location>
</feature>
<dbReference type="GO" id="GO:0005886">
    <property type="term" value="C:plasma membrane"/>
    <property type="evidence" value="ECO:0007669"/>
    <property type="project" value="TreeGrafter"/>
</dbReference>
<dbReference type="EMBL" id="FNEK01000056">
    <property type="protein sequence ID" value="SDK85366.1"/>
    <property type="molecule type" value="Genomic_DNA"/>
</dbReference>